<feature type="region of interest" description="Disordered" evidence="5">
    <location>
        <begin position="88"/>
        <end position="108"/>
    </location>
</feature>
<dbReference type="PANTHER" id="PTHR23057">
    <property type="entry name" value="JUXTAPOSED WITH ANOTHER ZINC FINGER PROTEIN 1"/>
    <property type="match status" value="1"/>
</dbReference>
<proteinExistence type="predicted"/>
<dbReference type="InterPro" id="IPR051580">
    <property type="entry name" value="ZnF-Chromatin_assoc"/>
</dbReference>
<keyword evidence="7" id="KW-1185">Reference proteome</keyword>
<feature type="region of interest" description="Disordered" evidence="5">
    <location>
        <begin position="157"/>
        <end position="226"/>
    </location>
</feature>
<evidence type="ECO:0000313" key="7">
    <source>
        <dbReference type="Proteomes" id="UP001150217"/>
    </source>
</evidence>
<sequence>MVWFNDTPIGLSQSTSAFTCSKNASDRAYGNCDLVSNFQRNFCSNFVCICCYVRLPSLHDLYDHVEEAHIGPSGMRAWPPKVFSELSEISGPPRATSPSKDQDSDCTPDESVLAIAYSTQDFDSDSAVYKDTLHLDYCMTCDPDSFPQCPPLRHPFPRHEQSYHTPPPPTVASGLAAADHRSTAVQDSESEAESPKHGRESSVGPIRSRLRLRNRERRADVPSDSLGVLSGKSSLIEPRTNDVSRQPVAKSSHKKKVLKVSKKDLIYNCPTPGCIKTYRNANGLKYHKEKGTCLISEEFLVNNHSCLPALTPYSPRSLTPPMDYLAPPTFSSSSPIALEGINTIACPSSSLSAEPIHTSPGSSLPRSHESSVSSCARSLSPLSILESSESPPTSLIELRASTATMILSSPSLDTNFPVTVFAPAVALTLNRPSSCRSAVQAVPGVLERPRPRNTMKTELRFIEGLTPDDDDFERSNSANDSN</sequence>
<organism evidence="6 7">
    <name type="scientific">Lentinula lateritia</name>
    <dbReference type="NCBI Taxonomy" id="40482"/>
    <lineage>
        <taxon>Eukaryota</taxon>
        <taxon>Fungi</taxon>
        <taxon>Dikarya</taxon>
        <taxon>Basidiomycota</taxon>
        <taxon>Agaricomycotina</taxon>
        <taxon>Agaricomycetes</taxon>
        <taxon>Agaricomycetidae</taxon>
        <taxon>Agaricales</taxon>
        <taxon>Marasmiineae</taxon>
        <taxon>Omphalotaceae</taxon>
        <taxon>Lentinula</taxon>
    </lineage>
</organism>
<keyword evidence="2" id="KW-0677">Repeat</keyword>
<evidence type="ECO:0000256" key="5">
    <source>
        <dbReference type="SAM" id="MobiDB-lite"/>
    </source>
</evidence>
<dbReference type="PANTHER" id="PTHR23057:SF0">
    <property type="entry name" value="JUXTAPOSED WITH ANOTHER ZINC FINGER PROTEIN 1"/>
    <property type="match status" value="1"/>
</dbReference>
<evidence type="ECO:0000313" key="6">
    <source>
        <dbReference type="EMBL" id="KAJ4473238.1"/>
    </source>
</evidence>
<evidence type="ECO:0008006" key="8">
    <source>
        <dbReference type="Google" id="ProtNLM"/>
    </source>
</evidence>
<keyword evidence="3" id="KW-0863">Zinc-finger</keyword>
<evidence type="ECO:0000256" key="2">
    <source>
        <dbReference type="ARBA" id="ARBA00022737"/>
    </source>
</evidence>
<name>A0ABQ8V423_9AGAR</name>
<dbReference type="Proteomes" id="UP001150217">
    <property type="component" value="Unassembled WGS sequence"/>
</dbReference>
<accession>A0ABQ8V423</accession>
<evidence type="ECO:0000256" key="3">
    <source>
        <dbReference type="ARBA" id="ARBA00022771"/>
    </source>
</evidence>
<feature type="region of interest" description="Disordered" evidence="5">
    <location>
        <begin position="463"/>
        <end position="482"/>
    </location>
</feature>
<reference evidence="6" key="1">
    <citation type="submission" date="2022-08" db="EMBL/GenBank/DDBJ databases">
        <title>A Global Phylogenomic Analysis of the Shiitake Genus Lentinula.</title>
        <authorList>
            <consortium name="DOE Joint Genome Institute"/>
            <person name="Sierra-Patev S."/>
            <person name="Min B."/>
            <person name="Naranjo-Ortiz M."/>
            <person name="Looney B."/>
            <person name="Konkel Z."/>
            <person name="Slot J.C."/>
            <person name="Sakamoto Y."/>
            <person name="Steenwyk J.L."/>
            <person name="Rokas A."/>
            <person name="Carro J."/>
            <person name="Camarero S."/>
            <person name="Ferreira P."/>
            <person name="Molpeceres G."/>
            <person name="Ruiz-Duenas F.J."/>
            <person name="Serrano A."/>
            <person name="Henrissat B."/>
            <person name="Drula E."/>
            <person name="Hughes K.W."/>
            <person name="Mata J.L."/>
            <person name="Ishikawa N.K."/>
            <person name="Vargas-Isla R."/>
            <person name="Ushijima S."/>
            <person name="Smith C.A."/>
            <person name="Ahrendt S."/>
            <person name="Andreopoulos W."/>
            <person name="He G."/>
            <person name="Labutti K."/>
            <person name="Lipzen A."/>
            <person name="Ng V."/>
            <person name="Riley R."/>
            <person name="Sandor L."/>
            <person name="Barry K."/>
            <person name="Martinez A.T."/>
            <person name="Xiao Y."/>
            <person name="Gibbons J.G."/>
            <person name="Terashima K."/>
            <person name="Grigoriev I.V."/>
            <person name="Hibbett D.S."/>
        </authorList>
    </citation>
    <scope>NUCLEOTIDE SEQUENCE</scope>
    <source>
        <strain evidence="6">RHP3577 ss4</strain>
    </source>
</reference>
<evidence type="ECO:0000256" key="1">
    <source>
        <dbReference type="ARBA" id="ARBA00022723"/>
    </source>
</evidence>
<keyword evidence="4" id="KW-0862">Zinc</keyword>
<evidence type="ECO:0000256" key="4">
    <source>
        <dbReference type="ARBA" id="ARBA00022833"/>
    </source>
</evidence>
<protein>
    <recommendedName>
        <fullName evidence="8">C2H2-type domain-containing protein</fullName>
    </recommendedName>
</protein>
<dbReference type="EMBL" id="JANVFT010000081">
    <property type="protein sequence ID" value="KAJ4473238.1"/>
    <property type="molecule type" value="Genomic_DNA"/>
</dbReference>
<gene>
    <name evidence="6" type="ORF">C8R41DRAFT_924209</name>
</gene>
<comment type="caution">
    <text evidence="6">The sequence shown here is derived from an EMBL/GenBank/DDBJ whole genome shotgun (WGS) entry which is preliminary data.</text>
</comment>
<keyword evidence="1" id="KW-0479">Metal-binding</keyword>